<protein>
    <submittedName>
        <fullName evidence="2">Serine protease</fullName>
    </submittedName>
</protein>
<dbReference type="InterPro" id="IPR043504">
    <property type="entry name" value="Peptidase_S1_PA_chymotrypsin"/>
</dbReference>
<evidence type="ECO:0000313" key="3">
    <source>
        <dbReference type="Proteomes" id="UP001216440"/>
    </source>
</evidence>
<gene>
    <name evidence="2" type="ORF">PYS65_13440</name>
</gene>
<accession>A0ABY8JZN0</accession>
<dbReference type="GO" id="GO:0006508">
    <property type="term" value="P:proteolysis"/>
    <property type="evidence" value="ECO:0007669"/>
    <property type="project" value="UniProtKB-KW"/>
</dbReference>
<dbReference type="Proteomes" id="UP001216440">
    <property type="component" value="Chromosome"/>
</dbReference>
<keyword evidence="2" id="KW-0378">Hydrolase</keyword>
<dbReference type="SUPFAM" id="SSF50494">
    <property type="entry name" value="Trypsin-like serine proteases"/>
    <property type="match status" value="1"/>
</dbReference>
<proteinExistence type="predicted"/>
<evidence type="ECO:0000313" key="2">
    <source>
        <dbReference type="EMBL" id="WGD41082.1"/>
    </source>
</evidence>
<feature type="signal peptide" evidence="1">
    <location>
        <begin position="1"/>
        <end position="24"/>
    </location>
</feature>
<evidence type="ECO:0000256" key="1">
    <source>
        <dbReference type="SAM" id="SignalP"/>
    </source>
</evidence>
<keyword evidence="1" id="KW-0732">Signal</keyword>
<dbReference type="Gene3D" id="2.40.10.10">
    <property type="entry name" value="Trypsin-like serine proteases"/>
    <property type="match status" value="1"/>
</dbReference>
<feature type="chain" id="PRO_5045072442" evidence="1">
    <location>
        <begin position="25"/>
        <end position="322"/>
    </location>
</feature>
<sequence>MRKPLVVALCALALAAAGATPAVAAAPTPTGADTAAGTGAGAGSTAVPDPVGGVVGGVVSTVTDAASEAVAGLTAPRAGAVNLAGTVSLSNCSGSVVRMPDSAADDPALVLTNGHCLESGFPGAGEVLVDRASGRSFGLLNASGAKVTTLRADRLVYATMTDTDAAVYRLGTTYAQIKSAYGIEALTLADTRPAAGTAVSVPSGYWKRIYACAVDGFAHRLKEAGWTFKDSVRYTPACNTIGGTSGSPVVDDATGKVVAVNNTGNTDGGRCTMNNPCEVDENGAVTVRRGINYAQQTHPFTACFGLDSKLDLYASGCTLPKP</sequence>
<reference evidence="2 3" key="1">
    <citation type="submission" date="2023-03" db="EMBL/GenBank/DDBJ databases">
        <authorList>
            <person name="Mo P."/>
        </authorList>
    </citation>
    <scope>NUCLEOTIDE SEQUENCE [LARGE SCALE GENOMIC DNA]</scope>
    <source>
        <strain evidence="2 3">HUAS 5</strain>
    </source>
</reference>
<keyword evidence="2" id="KW-0645">Protease</keyword>
<dbReference type="InterPro" id="IPR009003">
    <property type="entry name" value="Peptidase_S1_PA"/>
</dbReference>
<dbReference type="GO" id="GO:0008233">
    <property type="term" value="F:peptidase activity"/>
    <property type="evidence" value="ECO:0007669"/>
    <property type="project" value="UniProtKB-KW"/>
</dbReference>
<dbReference type="RefSeq" id="WP_279334200.1">
    <property type="nucleotide sequence ID" value="NZ_CP121682.1"/>
</dbReference>
<dbReference type="Pfam" id="PF13365">
    <property type="entry name" value="Trypsin_2"/>
    <property type="match status" value="1"/>
</dbReference>
<dbReference type="EMBL" id="CP121682">
    <property type="protein sequence ID" value="WGD41082.1"/>
    <property type="molecule type" value="Genomic_DNA"/>
</dbReference>
<name>A0ABY8JZN0_9ACTN</name>
<organism evidence="2 3">
    <name type="scientific">Streptomyces cathayae</name>
    <dbReference type="NCBI Taxonomy" id="3031124"/>
    <lineage>
        <taxon>Bacteria</taxon>
        <taxon>Bacillati</taxon>
        <taxon>Actinomycetota</taxon>
        <taxon>Actinomycetes</taxon>
        <taxon>Kitasatosporales</taxon>
        <taxon>Streptomycetaceae</taxon>
        <taxon>Streptomyces</taxon>
    </lineage>
</organism>
<keyword evidence="3" id="KW-1185">Reference proteome</keyword>